<organism evidence="1">
    <name type="scientific">uncultured Pleomorphomonas sp</name>
    <dbReference type="NCBI Taxonomy" id="442121"/>
    <lineage>
        <taxon>Bacteria</taxon>
        <taxon>Pseudomonadati</taxon>
        <taxon>Pseudomonadota</taxon>
        <taxon>Alphaproteobacteria</taxon>
        <taxon>Hyphomicrobiales</taxon>
        <taxon>Pleomorphomonadaceae</taxon>
        <taxon>Pleomorphomonas</taxon>
        <taxon>environmental samples</taxon>
    </lineage>
</organism>
<dbReference type="EMBL" id="FMJD01000004">
    <property type="protein sequence ID" value="SCM73739.1"/>
    <property type="molecule type" value="Genomic_DNA"/>
</dbReference>
<dbReference type="AlphaFoldDB" id="A0A212L8S6"/>
<sequence length="278" mass="30882">MLAEALLFAVARLTSPRSRAAVIRDAVGLRARAGRCRAAWAEHEARTRAAIDRAIDGVAVRRTAVVLGSGLLRDLPIDRLSSMFDKVVLVDIVHLPTVRLKVLLRRYPNVSFMTRDISGYDRLAEQSWIKLATGQDDLGVRLDPLGFLRKIDELDLVISANVLSQVAVGARKRLEEKDRKAKDRKARFMPEDTVAQLVAGHLDGLAQLPCKTVIVTDVSYVRRRRDGTIVDTGDLLYGVTPPFPFDTWDWPVAPFGEEAADEERVHRVIAAEDVAVDL</sequence>
<gene>
    <name evidence="1" type="ORF">KL86PLE_120063</name>
</gene>
<proteinExistence type="predicted"/>
<name>A0A212L8S6_9HYPH</name>
<protein>
    <submittedName>
        <fullName evidence="1">Uncharacterized protein</fullName>
    </submittedName>
</protein>
<reference evidence="1" key="1">
    <citation type="submission" date="2016-08" db="EMBL/GenBank/DDBJ databases">
        <authorList>
            <person name="Seilhamer J.J."/>
        </authorList>
    </citation>
    <scope>NUCLEOTIDE SEQUENCE</scope>
    <source>
        <strain evidence="1">86</strain>
    </source>
</reference>
<accession>A0A212L8S6</accession>
<evidence type="ECO:0000313" key="1">
    <source>
        <dbReference type="EMBL" id="SCM73739.1"/>
    </source>
</evidence>
<dbReference type="RefSeq" id="WP_288199568.1">
    <property type="nucleotide sequence ID" value="NZ_LT608334.1"/>
</dbReference>